<dbReference type="PATRIC" id="fig|1280948.3.peg.2639"/>
<name>A0A059DYY3_9PROT</name>
<dbReference type="GO" id="GO:0006797">
    <property type="term" value="P:polyphosphate metabolic process"/>
    <property type="evidence" value="ECO:0007669"/>
    <property type="project" value="InterPro"/>
</dbReference>
<dbReference type="RefSeq" id="WP_035553612.1">
    <property type="nucleotide sequence ID" value="NZ_AWFH01000045.1"/>
</dbReference>
<dbReference type="Proteomes" id="UP000024547">
    <property type="component" value="Unassembled WGS sequence"/>
</dbReference>
<dbReference type="AlphaFoldDB" id="A0A059DYY3"/>
<dbReference type="eggNOG" id="COG2326">
    <property type="taxonomic scope" value="Bacteria"/>
</dbReference>
<gene>
    <name evidence="5" type="ORF">DD728_03675</name>
    <name evidence="6" type="ORF">HY36_07610</name>
</gene>
<dbReference type="InterPro" id="IPR022300">
    <property type="entry name" value="PPK2-rel_1"/>
</dbReference>
<dbReference type="PANTHER" id="PTHR34383:SF3">
    <property type="entry name" value="POLYPHOSPHATE:AMP PHOSPHOTRANSFERASE"/>
    <property type="match status" value="1"/>
</dbReference>
<keyword evidence="2" id="KW-0808">Transferase</keyword>
<dbReference type="Pfam" id="PF03976">
    <property type="entry name" value="PPK2"/>
    <property type="match status" value="1"/>
</dbReference>
<evidence type="ECO:0000313" key="8">
    <source>
        <dbReference type="Proteomes" id="UP000263957"/>
    </source>
</evidence>
<dbReference type="PANTHER" id="PTHR34383">
    <property type="entry name" value="POLYPHOSPHATE:AMP PHOSPHOTRANSFERASE-RELATED"/>
    <property type="match status" value="1"/>
</dbReference>
<comment type="similarity">
    <text evidence="1">Belongs to the polyphosphate kinase 2 (PPK2) family. Class I subfamily.</text>
</comment>
<accession>A0A059DYY3</accession>
<dbReference type="NCBIfam" id="TIGR03709">
    <property type="entry name" value="PPK2_rel_1"/>
    <property type="match status" value="1"/>
</dbReference>
<evidence type="ECO:0000256" key="2">
    <source>
        <dbReference type="ARBA" id="ARBA00022679"/>
    </source>
</evidence>
<keyword evidence="3 6" id="KW-0418">Kinase</keyword>
<dbReference type="PIRSF" id="PIRSF028756">
    <property type="entry name" value="PPK2_prd"/>
    <property type="match status" value="1"/>
</dbReference>
<dbReference type="InterPro" id="IPR016898">
    <property type="entry name" value="Polyphosphate_phosphotransfera"/>
</dbReference>
<dbReference type="GO" id="GO:0008976">
    <property type="term" value="F:polyphosphate kinase activity"/>
    <property type="evidence" value="ECO:0007669"/>
    <property type="project" value="InterPro"/>
</dbReference>
<keyword evidence="7" id="KW-1185">Reference proteome</keyword>
<evidence type="ECO:0000256" key="3">
    <source>
        <dbReference type="ARBA" id="ARBA00022777"/>
    </source>
</evidence>
<evidence type="ECO:0000256" key="1">
    <source>
        <dbReference type="ARBA" id="ARBA00009924"/>
    </source>
</evidence>
<feature type="domain" description="Polyphosphate kinase-2-related" evidence="4">
    <location>
        <begin position="36"/>
        <end position="256"/>
    </location>
</feature>
<dbReference type="InterPro" id="IPR022488">
    <property type="entry name" value="PPK2-related"/>
</dbReference>
<evidence type="ECO:0000259" key="4">
    <source>
        <dbReference type="Pfam" id="PF03976"/>
    </source>
</evidence>
<evidence type="ECO:0000313" key="7">
    <source>
        <dbReference type="Proteomes" id="UP000024547"/>
    </source>
</evidence>
<dbReference type="Proteomes" id="UP000263957">
    <property type="component" value="Unassembled WGS sequence"/>
</dbReference>
<dbReference type="InterPro" id="IPR027417">
    <property type="entry name" value="P-loop_NTPase"/>
</dbReference>
<sequence length="275" mass="31198">MNIPDIDDVRQHLIAKPGQSFSLAARPTRDPILFDDKEDAKTSLKKDAAVINELKDMLYAHKKQSVLVVLQGMDTAGKSGTIRSVFADTTPLGMEVKAFKAPSKNELARDYLWRVHNAVPKKGNIGIFDRSHYEDVLVVKVRNFASAKDVERRYDQINAFEKHLTENGVVIVKCMLNVGYEEQGERLAERLVEPHKLWKFNPGDLEDRKDWAKFMGAYETAVERCSTEHAPWYVVPADSRTRRNAMIARLVRGALEDLSLEWPNPGYNPADFDIG</sequence>
<dbReference type="EMBL" id="DOGS01000075">
    <property type="protein sequence ID" value="HBQ47978.1"/>
    <property type="molecule type" value="Genomic_DNA"/>
</dbReference>
<evidence type="ECO:0000313" key="6">
    <source>
        <dbReference type="EMBL" id="KCZ59136.1"/>
    </source>
</evidence>
<comment type="caution">
    <text evidence="6">The sequence shown here is derived from an EMBL/GenBank/DDBJ whole genome shotgun (WGS) entry which is preliminary data.</text>
</comment>
<proteinExistence type="inferred from homology"/>
<evidence type="ECO:0000313" key="5">
    <source>
        <dbReference type="EMBL" id="HBQ47978.1"/>
    </source>
</evidence>
<dbReference type="STRING" id="1280948.HY36_07610"/>
<reference evidence="6 7" key="1">
    <citation type="journal article" date="2014" name="Antonie Van Leeuwenhoek">
        <title>Hyphomonas beringensis sp. nov. and Hyphomonas chukchiensis sp. nov., isolated from surface seawater of the Bering Sea and Chukchi Sea.</title>
        <authorList>
            <person name="Li C."/>
            <person name="Lai Q."/>
            <person name="Li G."/>
            <person name="Dong C."/>
            <person name="Wang J."/>
            <person name="Liao Y."/>
            <person name="Shao Z."/>
        </authorList>
    </citation>
    <scope>NUCLEOTIDE SEQUENCE [LARGE SCALE GENOMIC DNA]</scope>
    <source>
        <strain evidence="6 7">22II1-22F38</strain>
    </source>
</reference>
<dbReference type="OrthoDB" id="9775224at2"/>
<dbReference type="SUPFAM" id="SSF52540">
    <property type="entry name" value="P-loop containing nucleoside triphosphate hydrolases"/>
    <property type="match status" value="1"/>
</dbReference>
<organism evidence="6 7">
    <name type="scientific">Hyphomonas atlantica</name>
    <dbReference type="NCBI Taxonomy" id="1280948"/>
    <lineage>
        <taxon>Bacteria</taxon>
        <taxon>Pseudomonadati</taxon>
        <taxon>Pseudomonadota</taxon>
        <taxon>Alphaproteobacteria</taxon>
        <taxon>Hyphomonadales</taxon>
        <taxon>Hyphomonadaceae</taxon>
        <taxon>Hyphomonas</taxon>
    </lineage>
</organism>
<dbReference type="GeneID" id="92500800"/>
<reference evidence="5 8" key="2">
    <citation type="journal article" date="2018" name="Nat. Biotechnol.">
        <title>A standardized bacterial taxonomy based on genome phylogeny substantially revises the tree of life.</title>
        <authorList>
            <person name="Parks D.H."/>
            <person name="Chuvochina M."/>
            <person name="Waite D.W."/>
            <person name="Rinke C."/>
            <person name="Skarshewski A."/>
            <person name="Chaumeil P.A."/>
            <person name="Hugenholtz P."/>
        </authorList>
    </citation>
    <scope>NUCLEOTIDE SEQUENCE [LARGE SCALE GENOMIC DNA]</scope>
    <source>
        <strain evidence="5">UBA10378</strain>
    </source>
</reference>
<protein>
    <submittedName>
        <fullName evidence="6">Polyphosphate kinase</fullName>
    </submittedName>
</protein>
<dbReference type="Gene3D" id="3.40.50.300">
    <property type="entry name" value="P-loop containing nucleotide triphosphate hydrolases"/>
    <property type="match status" value="1"/>
</dbReference>
<dbReference type="EMBL" id="AWFH01000045">
    <property type="protein sequence ID" value="KCZ59136.1"/>
    <property type="molecule type" value="Genomic_DNA"/>
</dbReference>